<dbReference type="AlphaFoldDB" id="A0A369VWE4"/>
<evidence type="ECO:0000313" key="1">
    <source>
        <dbReference type="EMBL" id="RDE05955.1"/>
    </source>
</evidence>
<proteinExistence type="predicted"/>
<dbReference type="OrthoDB" id="7409988at2"/>
<dbReference type="RefSeq" id="WP_114688024.1">
    <property type="nucleotide sequence ID" value="NZ_QQNB01000002.1"/>
</dbReference>
<sequence length="219" mass="23908">MIAGLLFLAAVQSQTPPAIIAPAPAATAGAQSADPARVAAARPVIDQVWPLGTYARLMRGMAEQMSSGMLAGMYGMRPEDMLPAAEMPAGKRDGKTFGQIMAETDPYFQQRTDITMRVMFDEMGKLMTEVEPEVRAALVQSYARRFSVQQLADLQRFFATPTGIAYAADSMMLMMGPEMMKAMQAFTPRLMKAMPAIFVKVQDATKHLPPPPKKKETGK</sequence>
<keyword evidence="2" id="KW-1185">Reference proteome</keyword>
<dbReference type="Proteomes" id="UP000253918">
    <property type="component" value="Unassembled WGS sequence"/>
</dbReference>
<accession>A0A369VWE4</accession>
<reference evidence="1 2" key="1">
    <citation type="submission" date="2018-07" db="EMBL/GenBank/DDBJ databases">
        <title>a novel species of Sphingomonas isolated from the rhizosphere soil of Araceae plant.</title>
        <authorList>
            <person name="Zhiyong W."/>
            <person name="Qinglan Z."/>
            <person name="Zhiwei F."/>
            <person name="Ding X."/>
            <person name="Gejiao W."/>
            <person name="Shixue Z."/>
        </authorList>
    </citation>
    <scope>NUCLEOTIDE SEQUENCE [LARGE SCALE GENOMIC DNA]</scope>
    <source>
        <strain evidence="1 2">WZY 27</strain>
    </source>
</reference>
<comment type="caution">
    <text evidence="1">The sequence shown here is derived from an EMBL/GenBank/DDBJ whole genome shotgun (WGS) entry which is preliminary data.</text>
</comment>
<protein>
    <submittedName>
        <fullName evidence="1">DUF2059 domain-containing protein</fullName>
    </submittedName>
</protein>
<gene>
    <name evidence="1" type="ORF">DVW87_12290</name>
</gene>
<name>A0A369VWE4_9SPHN</name>
<organism evidence="1 2">
    <name type="scientific">Sphingomonas aracearum</name>
    <dbReference type="NCBI Taxonomy" id="2283317"/>
    <lineage>
        <taxon>Bacteria</taxon>
        <taxon>Pseudomonadati</taxon>
        <taxon>Pseudomonadota</taxon>
        <taxon>Alphaproteobacteria</taxon>
        <taxon>Sphingomonadales</taxon>
        <taxon>Sphingomonadaceae</taxon>
        <taxon>Sphingomonas</taxon>
    </lineage>
</organism>
<dbReference type="EMBL" id="QQNB01000002">
    <property type="protein sequence ID" value="RDE05955.1"/>
    <property type="molecule type" value="Genomic_DNA"/>
</dbReference>
<evidence type="ECO:0000313" key="2">
    <source>
        <dbReference type="Proteomes" id="UP000253918"/>
    </source>
</evidence>